<feature type="region of interest" description="Disordered" evidence="1">
    <location>
        <begin position="1"/>
        <end position="41"/>
    </location>
</feature>
<dbReference type="AlphaFoldDB" id="A0A9P6GA50"/>
<feature type="compositionally biased region" description="Basic and acidic residues" evidence="1">
    <location>
        <begin position="1"/>
        <end position="18"/>
    </location>
</feature>
<gene>
    <name evidence="2" type="ORF">PMIN01_10540</name>
</gene>
<name>A0A9P6GA50_9PLEO</name>
<reference evidence="2" key="1">
    <citation type="journal article" date="2020" name="Mol. Plant Microbe Interact.">
        <title>Genome Sequence of the Biocontrol Agent Coniothyrium minitans strain Conio (IMI 134523).</title>
        <authorList>
            <person name="Patel D."/>
            <person name="Shittu T.A."/>
            <person name="Baroncelli R."/>
            <person name="Muthumeenakshi S."/>
            <person name="Osborne T.H."/>
            <person name="Janganan T.K."/>
            <person name="Sreenivasaprasad S."/>
        </authorList>
    </citation>
    <scope>NUCLEOTIDE SEQUENCE</scope>
    <source>
        <strain evidence="2">Conio</strain>
    </source>
</reference>
<sequence length="135" mass="15555">MKRERLQKDDLSQHREGEVANLKRQRQTLEQQLAAATSKADKMRKEKESAMQKMEGLREQLKANGSQVKSSSTPEVTNNILHITINAFYMRPLCSRLAHGCFGGGQQPCYNELGKMEFGVARFLEHRTYRFDEVH</sequence>
<accession>A0A9P6GA50</accession>
<evidence type="ECO:0000256" key="1">
    <source>
        <dbReference type="SAM" id="MobiDB-lite"/>
    </source>
</evidence>
<dbReference type="EMBL" id="WJXW01000012">
    <property type="protein sequence ID" value="KAF9731523.1"/>
    <property type="molecule type" value="Genomic_DNA"/>
</dbReference>
<organism evidence="2 3">
    <name type="scientific">Paraphaeosphaeria minitans</name>
    <dbReference type="NCBI Taxonomy" id="565426"/>
    <lineage>
        <taxon>Eukaryota</taxon>
        <taxon>Fungi</taxon>
        <taxon>Dikarya</taxon>
        <taxon>Ascomycota</taxon>
        <taxon>Pezizomycotina</taxon>
        <taxon>Dothideomycetes</taxon>
        <taxon>Pleosporomycetidae</taxon>
        <taxon>Pleosporales</taxon>
        <taxon>Massarineae</taxon>
        <taxon>Didymosphaeriaceae</taxon>
        <taxon>Paraphaeosphaeria</taxon>
    </lineage>
</organism>
<proteinExistence type="predicted"/>
<protein>
    <submittedName>
        <fullName evidence="2">Uncharacterized protein</fullName>
    </submittedName>
</protein>
<keyword evidence="3" id="KW-1185">Reference proteome</keyword>
<evidence type="ECO:0000313" key="3">
    <source>
        <dbReference type="Proteomes" id="UP000756921"/>
    </source>
</evidence>
<evidence type="ECO:0000313" key="2">
    <source>
        <dbReference type="EMBL" id="KAF9731523.1"/>
    </source>
</evidence>
<dbReference type="Proteomes" id="UP000756921">
    <property type="component" value="Unassembled WGS sequence"/>
</dbReference>
<comment type="caution">
    <text evidence="2">The sequence shown here is derived from an EMBL/GenBank/DDBJ whole genome shotgun (WGS) entry which is preliminary data.</text>
</comment>